<feature type="transmembrane region" description="Helical" evidence="6">
    <location>
        <begin position="340"/>
        <end position="356"/>
    </location>
</feature>
<reference evidence="7 8" key="1">
    <citation type="submission" date="2023-04" db="EMBL/GenBank/DDBJ databases">
        <title>Genome of Basidiobolus ranarum AG-B5.</title>
        <authorList>
            <person name="Stajich J.E."/>
            <person name="Carter-House D."/>
            <person name="Gryganskyi A."/>
        </authorList>
    </citation>
    <scope>NUCLEOTIDE SEQUENCE [LARGE SCALE GENOMIC DNA]</scope>
    <source>
        <strain evidence="7 8">AG-B5</strain>
    </source>
</reference>
<keyword evidence="3 6" id="KW-0812">Transmembrane</keyword>
<feature type="transmembrane region" description="Helical" evidence="6">
    <location>
        <begin position="301"/>
        <end position="320"/>
    </location>
</feature>
<comment type="similarity">
    <text evidence="2">Belongs to the CLPTM1 family.</text>
</comment>
<keyword evidence="4 6" id="KW-1133">Transmembrane helix</keyword>
<evidence type="ECO:0000313" key="7">
    <source>
        <dbReference type="EMBL" id="KAK9768799.1"/>
    </source>
</evidence>
<feature type="transmembrane region" description="Helical" evidence="6">
    <location>
        <begin position="416"/>
        <end position="438"/>
    </location>
</feature>
<dbReference type="PANTHER" id="PTHR21347">
    <property type="entry name" value="CLEFT LIP AND PALATE ASSOCIATED TRANSMEMBRANE PROTEIN-RELATED"/>
    <property type="match status" value="1"/>
</dbReference>
<proteinExistence type="inferred from homology"/>
<feature type="transmembrane region" description="Helical" evidence="6">
    <location>
        <begin position="444"/>
        <end position="464"/>
    </location>
</feature>
<keyword evidence="8" id="KW-1185">Reference proteome</keyword>
<evidence type="ECO:0000256" key="6">
    <source>
        <dbReference type="SAM" id="Phobius"/>
    </source>
</evidence>
<feature type="transmembrane region" description="Helical" evidence="6">
    <location>
        <begin position="362"/>
        <end position="382"/>
    </location>
</feature>
<comment type="subcellular location">
    <subcellularLocation>
        <location evidence="1">Membrane</location>
        <topology evidence="1">Multi-pass membrane protein</topology>
    </subcellularLocation>
</comment>
<name>A0ABR2X4S4_9FUNG</name>
<evidence type="ECO:0000256" key="3">
    <source>
        <dbReference type="ARBA" id="ARBA00022692"/>
    </source>
</evidence>
<accession>A0ABR2X4S4</accession>
<dbReference type="InterPro" id="IPR008429">
    <property type="entry name" value="CLPTM1"/>
</dbReference>
<dbReference type="PANTHER" id="PTHR21347:SF0">
    <property type="entry name" value="LIPID SCRAMBLASE CLPTM1L"/>
    <property type="match status" value="1"/>
</dbReference>
<gene>
    <name evidence="7" type="ORF">K7432_000317</name>
</gene>
<sequence>MGKLSSLVTVLAVAAFLLYIGNAVTQVFYLFNPTFQIPYFSTPIVAENYHKQYWPVDKTFDVSVYTSTKPKFTAFKSVKPIWTLHGLSYEDSERVTEIEVKLPRSTQNNGTLYGHIFVYDSNASPDDTAPNFDSLRLSQTVSLTKYSPKLLNDTRNLLSGTQEANPVSETTEGPIITHWKPSLFVELVIDRTEYPFNHIPADIHQHMLFIQTKEYPYLPILSVNEFGHRREQLLPVEAKEQGVLRMPLKLHFKRVNLGMFRLHRMLGNTLDLLSSPQAQIQISDKEVDNLRQMFFEVNPTLLAVTLLASMLHLLFDFLAFKSDISHWRSKQTMEGVSRSSIAMSAITQIMIVFYLWDKKKDTSILILGGAVVSTLVELWKVVKVYKLNFSWKGIRSEKGKILTKDEEISRDIDKTVIYYITILCIPISISYAGYSLVFWEHKSFYSWSLDALMAAVYLLGFINMTPQIFLNYRLKSVEALPINAFLFKAINTFVDDLFALVIPMPTLTRLSAFRDDLVFFVLMYQWWIYPKRKISDEEEKKKVE</sequence>
<evidence type="ECO:0000256" key="1">
    <source>
        <dbReference type="ARBA" id="ARBA00004141"/>
    </source>
</evidence>
<evidence type="ECO:0000256" key="5">
    <source>
        <dbReference type="ARBA" id="ARBA00023136"/>
    </source>
</evidence>
<dbReference type="EMBL" id="JASJQH010000005">
    <property type="protein sequence ID" value="KAK9768799.1"/>
    <property type="molecule type" value="Genomic_DNA"/>
</dbReference>
<evidence type="ECO:0000313" key="8">
    <source>
        <dbReference type="Proteomes" id="UP001479436"/>
    </source>
</evidence>
<dbReference type="Proteomes" id="UP001479436">
    <property type="component" value="Unassembled WGS sequence"/>
</dbReference>
<protein>
    <recommendedName>
        <fullName evidence="9">Cleft lip and palate associated transmembrane protein</fullName>
    </recommendedName>
</protein>
<organism evidence="7 8">
    <name type="scientific">Basidiobolus ranarum</name>
    <dbReference type="NCBI Taxonomy" id="34480"/>
    <lineage>
        <taxon>Eukaryota</taxon>
        <taxon>Fungi</taxon>
        <taxon>Fungi incertae sedis</taxon>
        <taxon>Zoopagomycota</taxon>
        <taxon>Entomophthoromycotina</taxon>
        <taxon>Basidiobolomycetes</taxon>
        <taxon>Basidiobolales</taxon>
        <taxon>Basidiobolaceae</taxon>
        <taxon>Basidiobolus</taxon>
    </lineage>
</organism>
<evidence type="ECO:0000256" key="2">
    <source>
        <dbReference type="ARBA" id="ARBA00009310"/>
    </source>
</evidence>
<evidence type="ECO:0008006" key="9">
    <source>
        <dbReference type="Google" id="ProtNLM"/>
    </source>
</evidence>
<comment type="caution">
    <text evidence="7">The sequence shown here is derived from an EMBL/GenBank/DDBJ whole genome shotgun (WGS) entry which is preliminary data.</text>
</comment>
<evidence type="ECO:0000256" key="4">
    <source>
        <dbReference type="ARBA" id="ARBA00022989"/>
    </source>
</evidence>
<dbReference type="Pfam" id="PF05602">
    <property type="entry name" value="CLPTM1"/>
    <property type="match status" value="1"/>
</dbReference>
<keyword evidence="5 6" id="KW-0472">Membrane</keyword>